<evidence type="ECO:0000256" key="14">
    <source>
        <dbReference type="SAM" id="Phobius"/>
    </source>
</evidence>
<reference evidence="15 16" key="1">
    <citation type="submission" date="2022-06" db="EMBL/GenBank/DDBJ databases">
        <title>Isolation of gut microbiota from human fecal samples.</title>
        <authorList>
            <person name="Pamer E.G."/>
            <person name="Barat B."/>
            <person name="Waligurski E."/>
            <person name="Medina S."/>
            <person name="Paddock L."/>
            <person name="Mostad J."/>
        </authorList>
    </citation>
    <scope>NUCLEOTIDE SEQUENCE [LARGE SCALE GENOMIC DNA]</scope>
    <source>
        <strain evidence="15 16">SL.3.17</strain>
    </source>
</reference>
<dbReference type="CDD" id="cd10322">
    <property type="entry name" value="SLC5sbd"/>
    <property type="match status" value="1"/>
</dbReference>
<protein>
    <submittedName>
        <fullName evidence="15">Sodium:solute symporter family protein</fullName>
    </submittedName>
</protein>
<dbReference type="PROSITE" id="PS00457">
    <property type="entry name" value="NA_SOLUT_SYMP_2"/>
    <property type="match status" value="1"/>
</dbReference>
<dbReference type="PANTHER" id="PTHR48086">
    <property type="entry name" value="SODIUM/PROLINE SYMPORTER-RELATED"/>
    <property type="match status" value="1"/>
</dbReference>
<feature type="transmembrane region" description="Helical" evidence="14">
    <location>
        <begin position="237"/>
        <end position="254"/>
    </location>
</feature>
<keyword evidence="6" id="KW-0769">Symport</keyword>
<feature type="transmembrane region" description="Helical" evidence="14">
    <location>
        <begin position="422"/>
        <end position="443"/>
    </location>
</feature>
<keyword evidence="16" id="KW-1185">Reference proteome</keyword>
<dbReference type="InterPro" id="IPR018212">
    <property type="entry name" value="Na/solute_symporter_CS"/>
</dbReference>
<feature type="transmembrane region" description="Helical" evidence="14">
    <location>
        <begin position="368"/>
        <end position="388"/>
    </location>
</feature>
<feature type="transmembrane region" description="Helical" evidence="14">
    <location>
        <begin position="275"/>
        <end position="297"/>
    </location>
</feature>
<dbReference type="RefSeq" id="WP_256132912.1">
    <property type="nucleotide sequence ID" value="NZ_JANFXK010000015.1"/>
</dbReference>
<evidence type="ECO:0000256" key="9">
    <source>
        <dbReference type="ARBA" id="ARBA00023065"/>
    </source>
</evidence>
<comment type="caution">
    <text evidence="15">The sequence shown here is derived from an EMBL/GenBank/DDBJ whole genome shotgun (WGS) entry which is preliminary data.</text>
</comment>
<evidence type="ECO:0000256" key="10">
    <source>
        <dbReference type="ARBA" id="ARBA00023136"/>
    </source>
</evidence>
<dbReference type="PROSITE" id="PS50283">
    <property type="entry name" value="NA_SOLUT_SYMP_3"/>
    <property type="match status" value="1"/>
</dbReference>
<evidence type="ECO:0000256" key="3">
    <source>
        <dbReference type="ARBA" id="ARBA00022448"/>
    </source>
</evidence>
<proteinExistence type="inferred from homology"/>
<feature type="transmembrane region" description="Helical" evidence="14">
    <location>
        <begin position="157"/>
        <end position="176"/>
    </location>
</feature>
<dbReference type="PANTHER" id="PTHR48086:SF3">
    <property type="entry name" value="SODIUM_PROLINE SYMPORTER"/>
    <property type="match status" value="1"/>
</dbReference>
<evidence type="ECO:0000256" key="12">
    <source>
        <dbReference type="ARBA" id="ARBA00033708"/>
    </source>
</evidence>
<comment type="catalytic activity">
    <reaction evidence="12">
        <text>L-proline(in) + Na(+)(in) = L-proline(out) + Na(+)(out)</text>
        <dbReference type="Rhea" id="RHEA:28967"/>
        <dbReference type="ChEBI" id="CHEBI:29101"/>
        <dbReference type="ChEBI" id="CHEBI:60039"/>
    </reaction>
</comment>
<dbReference type="Proteomes" id="UP001524502">
    <property type="component" value="Unassembled WGS sequence"/>
</dbReference>
<evidence type="ECO:0000256" key="13">
    <source>
        <dbReference type="RuleBase" id="RU362091"/>
    </source>
</evidence>
<dbReference type="InterPro" id="IPR050277">
    <property type="entry name" value="Sodium:Solute_Symporter"/>
</dbReference>
<evidence type="ECO:0000256" key="7">
    <source>
        <dbReference type="ARBA" id="ARBA00022989"/>
    </source>
</evidence>
<comment type="similarity">
    <text evidence="2 13">Belongs to the sodium:solute symporter (SSF) (TC 2.A.21) family.</text>
</comment>
<feature type="transmembrane region" description="Helical" evidence="14">
    <location>
        <begin position="188"/>
        <end position="205"/>
    </location>
</feature>
<keyword evidence="5 14" id="KW-0812">Transmembrane</keyword>
<keyword evidence="11" id="KW-0739">Sodium transport</keyword>
<keyword evidence="8" id="KW-0915">Sodium</keyword>
<feature type="transmembrane region" description="Helical" evidence="14">
    <location>
        <begin position="449"/>
        <end position="466"/>
    </location>
</feature>
<dbReference type="EMBL" id="JANFXK010000015">
    <property type="protein sequence ID" value="MCQ4637732.1"/>
    <property type="molecule type" value="Genomic_DNA"/>
</dbReference>
<feature type="transmembrane region" description="Helical" evidence="14">
    <location>
        <begin position="394"/>
        <end position="415"/>
    </location>
</feature>
<dbReference type="Pfam" id="PF00474">
    <property type="entry name" value="SSF"/>
    <property type="match status" value="1"/>
</dbReference>
<feature type="transmembrane region" description="Helical" evidence="14">
    <location>
        <begin position="6"/>
        <end position="25"/>
    </location>
</feature>
<organism evidence="15 16">
    <name type="scientific">Anaerovorax odorimutans</name>
    <dbReference type="NCBI Taxonomy" id="109327"/>
    <lineage>
        <taxon>Bacteria</taxon>
        <taxon>Bacillati</taxon>
        <taxon>Bacillota</taxon>
        <taxon>Clostridia</taxon>
        <taxon>Peptostreptococcales</taxon>
        <taxon>Anaerovoracaceae</taxon>
        <taxon>Anaerovorax</taxon>
    </lineage>
</organism>
<keyword evidence="4" id="KW-1003">Cell membrane</keyword>
<feature type="transmembrane region" description="Helical" evidence="14">
    <location>
        <begin position="317"/>
        <end position="347"/>
    </location>
</feature>
<accession>A0ABT1RRA7</accession>
<feature type="transmembrane region" description="Helical" evidence="14">
    <location>
        <begin position="75"/>
        <end position="94"/>
    </location>
</feature>
<evidence type="ECO:0000256" key="2">
    <source>
        <dbReference type="ARBA" id="ARBA00006434"/>
    </source>
</evidence>
<evidence type="ECO:0000313" key="16">
    <source>
        <dbReference type="Proteomes" id="UP001524502"/>
    </source>
</evidence>
<evidence type="ECO:0000256" key="11">
    <source>
        <dbReference type="ARBA" id="ARBA00023201"/>
    </source>
</evidence>
<evidence type="ECO:0000256" key="4">
    <source>
        <dbReference type="ARBA" id="ARBA00022475"/>
    </source>
</evidence>
<keyword evidence="9" id="KW-0406">Ion transport</keyword>
<dbReference type="Gene3D" id="1.20.1730.10">
    <property type="entry name" value="Sodium/glucose cotransporter"/>
    <property type="match status" value="1"/>
</dbReference>
<dbReference type="InterPro" id="IPR001734">
    <property type="entry name" value="Na/solute_symporter"/>
</dbReference>
<evidence type="ECO:0000256" key="1">
    <source>
        <dbReference type="ARBA" id="ARBA00004651"/>
    </source>
</evidence>
<keyword evidence="3" id="KW-0813">Transport</keyword>
<evidence type="ECO:0000256" key="6">
    <source>
        <dbReference type="ARBA" id="ARBA00022847"/>
    </source>
</evidence>
<evidence type="ECO:0000313" key="15">
    <source>
        <dbReference type="EMBL" id="MCQ4637732.1"/>
    </source>
</evidence>
<name>A0ABT1RRA7_9FIRM</name>
<gene>
    <name evidence="15" type="ORF">NE619_13440</name>
</gene>
<dbReference type="InterPro" id="IPR038377">
    <property type="entry name" value="Na/Glc_symporter_sf"/>
</dbReference>
<keyword evidence="7 14" id="KW-1133">Transmembrane helix</keyword>
<comment type="subcellular location">
    <subcellularLocation>
        <location evidence="1">Cell membrane</location>
        <topology evidence="1">Multi-pass membrane protein</topology>
    </subcellularLocation>
</comment>
<feature type="transmembrane region" description="Helical" evidence="14">
    <location>
        <begin position="122"/>
        <end position="151"/>
    </location>
</feature>
<evidence type="ECO:0000256" key="8">
    <source>
        <dbReference type="ARBA" id="ARBA00023053"/>
    </source>
</evidence>
<evidence type="ECO:0000256" key="5">
    <source>
        <dbReference type="ARBA" id="ARBA00022692"/>
    </source>
</evidence>
<feature type="transmembrane region" description="Helical" evidence="14">
    <location>
        <begin position="46"/>
        <end position="69"/>
    </location>
</feature>
<sequence>MPVNSVVMLIICIFAFIPLLLAEIARNRSLPTISDFFLQGRGLKIFPMYATVFATWMSAFAFMGAISYFYEQGPIYMTTIGWDALFAALFYGVGRRIWFYGKCRGYVTPADFFSDIYGSKALSLTVTGIAVVFTMIYIQVQMVGGLFLIQIATEGYISWQVSGLIFFAILVIYLWAGGLRAVALTDMFYGALIIITILGCGLFLMKTAGGMEKMFAAVVADDVSHVTLGGEEGSARIGLWLSLFVVVPVGAFMGPQMWIRNFSSGSVKNFDLLPLLLCLSSIICIGTLFAGSASILLNEGGKAGDTLIASLMLRYAPPLLCAFVFIGIAAAILSTANSQIHALAAIYTMDIHKKYINRKITERRLLSVAKWSVLLISIAAYILILVIPQSVFQLGVIALGGMMQLIVPVLGALFWPRSTSKGALAGLWGGILVFFLTAALTDIDTSGCALFGLVVNGMLFVIFSLLHRGGNAAGEKIQAYRISFYNHLK</sequence>
<keyword evidence="10 14" id="KW-0472">Membrane</keyword>